<reference evidence="6" key="1">
    <citation type="journal article" date="2021" name="Nat. Commun.">
        <title>Genetic determinants of endophytism in the Arabidopsis root mycobiome.</title>
        <authorList>
            <person name="Mesny F."/>
            <person name="Miyauchi S."/>
            <person name="Thiergart T."/>
            <person name="Pickel B."/>
            <person name="Atanasova L."/>
            <person name="Karlsson M."/>
            <person name="Huettel B."/>
            <person name="Barry K.W."/>
            <person name="Haridas S."/>
            <person name="Chen C."/>
            <person name="Bauer D."/>
            <person name="Andreopoulos W."/>
            <person name="Pangilinan J."/>
            <person name="LaButti K."/>
            <person name="Riley R."/>
            <person name="Lipzen A."/>
            <person name="Clum A."/>
            <person name="Drula E."/>
            <person name="Henrissat B."/>
            <person name="Kohler A."/>
            <person name="Grigoriev I.V."/>
            <person name="Martin F.M."/>
            <person name="Hacquard S."/>
        </authorList>
    </citation>
    <scope>NUCLEOTIDE SEQUENCE</scope>
    <source>
        <strain evidence="6">MPI-CAGE-CH-0235</strain>
    </source>
</reference>
<proteinExistence type="inferred from homology"/>
<dbReference type="CDD" id="cd06464">
    <property type="entry name" value="ACD_sHsps-like"/>
    <property type="match status" value="1"/>
</dbReference>
<feature type="region of interest" description="Disordered" evidence="4">
    <location>
        <begin position="97"/>
        <end position="164"/>
    </location>
</feature>
<evidence type="ECO:0000256" key="4">
    <source>
        <dbReference type="SAM" id="MobiDB-lite"/>
    </source>
</evidence>
<dbReference type="PROSITE" id="PS01031">
    <property type="entry name" value="SHSP"/>
    <property type="match status" value="1"/>
</dbReference>
<protein>
    <submittedName>
        <fullName evidence="6">HSP20-like chaperone</fullName>
    </submittedName>
</protein>
<sequence length="216" mass="23603">MAFFPANFYNEPSSFTPLFRLLDDFDNYSRQTGTGTGTSGRRSGLPHWQPKFDLRETGEAYELHGELPGVAKENVQIEFSDPQTLIVRGRAERVYTAGSPPAGHLEGSSSGGAITEGGESSKPHRATVEDDTNDTNGKPGGSSDAVVQQQKDSEKKSSGDKAKYWLTERSVGEFSRTFSFPTRVDQEAVSASFKDGILNITVPKAKKHESRRIAIN</sequence>
<dbReference type="Pfam" id="PF00011">
    <property type="entry name" value="HSP20"/>
    <property type="match status" value="1"/>
</dbReference>
<accession>A0A8K0WX72</accession>
<gene>
    <name evidence="6" type="ORF">B0I35DRAFT_475241</name>
</gene>
<name>A0A8K0WX72_9HYPO</name>
<evidence type="ECO:0000256" key="3">
    <source>
        <dbReference type="RuleBase" id="RU003616"/>
    </source>
</evidence>
<feature type="compositionally biased region" description="Basic and acidic residues" evidence="4">
    <location>
        <begin position="119"/>
        <end position="128"/>
    </location>
</feature>
<evidence type="ECO:0000256" key="2">
    <source>
        <dbReference type="PROSITE-ProRule" id="PRU00285"/>
    </source>
</evidence>
<evidence type="ECO:0000313" key="7">
    <source>
        <dbReference type="Proteomes" id="UP000813444"/>
    </source>
</evidence>
<dbReference type="AlphaFoldDB" id="A0A8K0WX72"/>
<evidence type="ECO:0000259" key="5">
    <source>
        <dbReference type="PROSITE" id="PS01031"/>
    </source>
</evidence>
<dbReference type="InterPro" id="IPR002068">
    <property type="entry name" value="A-crystallin/Hsp20_dom"/>
</dbReference>
<keyword evidence="7" id="KW-1185">Reference proteome</keyword>
<keyword evidence="1" id="KW-0346">Stress response</keyword>
<dbReference type="EMBL" id="JAGPNK010000002">
    <property type="protein sequence ID" value="KAH7326614.1"/>
    <property type="molecule type" value="Genomic_DNA"/>
</dbReference>
<dbReference type="Gene3D" id="2.60.40.790">
    <property type="match status" value="1"/>
</dbReference>
<evidence type="ECO:0000313" key="6">
    <source>
        <dbReference type="EMBL" id="KAH7326614.1"/>
    </source>
</evidence>
<dbReference type="Proteomes" id="UP000813444">
    <property type="component" value="Unassembled WGS sequence"/>
</dbReference>
<evidence type="ECO:0000256" key="1">
    <source>
        <dbReference type="ARBA" id="ARBA00023016"/>
    </source>
</evidence>
<dbReference type="InterPro" id="IPR008978">
    <property type="entry name" value="HSP20-like_chaperone"/>
</dbReference>
<comment type="similarity">
    <text evidence="2 3">Belongs to the small heat shock protein (HSP20) family.</text>
</comment>
<comment type="caution">
    <text evidence="6">The sequence shown here is derived from an EMBL/GenBank/DDBJ whole genome shotgun (WGS) entry which is preliminary data.</text>
</comment>
<organism evidence="6 7">
    <name type="scientific">Stachybotrys elegans</name>
    <dbReference type="NCBI Taxonomy" id="80388"/>
    <lineage>
        <taxon>Eukaryota</taxon>
        <taxon>Fungi</taxon>
        <taxon>Dikarya</taxon>
        <taxon>Ascomycota</taxon>
        <taxon>Pezizomycotina</taxon>
        <taxon>Sordariomycetes</taxon>
        <taxon>Hypocreomycetidae</taxon>
        <taxon>Hypocreales</taxon>
        <taxon>Stachybotryaceae</taxon>
        <taxon>Stachybotrys</taxon>
    </lineage>
</organism>
<dbReference type="SUPFAM" id="SSF49764">
    <property type="entry name" value="HSP20-like chaperones"/>
    <property type="match status" value="1"/>
</dbReference>
<feature type="compositionally biased region" description="Basic and acidic residues" evidence="4">
    <location>
        <begin position="151"/>
        <end position="163"/>
    </location>
</feature>
<feature type="domain" description="SHSP" evidence="5">
    <location>
        <begin position="43"/>
        <end position="216"/>
    </location>
</feature>
<dbReference type="PANTHER" id="PTHR11527">
    <property type="entry name" value="HEAT-SHOCK PROTEIN 20 FAMILY MEMBER"/>
    <property type="match status" value="1"/>
</dbReference>
<dbReference type="InterPro" id="IPR031107">
    <property type="entry name" value="Small_HSP"/>
</dbReference>
<dbReference type="OrthoDB" id="1431247at2759"/>